<proteinExistence type="inferred from homology"/>
<dbReference type="GO" id="GO:0005737">
    <property type="term" value="C:cytoplasm"/>
    <property type="evidence" value="ECO:0007669"/>
    <property type="project" value="TreeGrafter"/>
</dbReference>
<dbReference type="VEuPathDB" id="TriTrypDB:LdCL_360073500"/>
<feature type="domain" description="PI3K/PI4K catalytic" evidence="15">
    <location>
        <begin position="2134"/>
        <end position="2450"/>
    </location>
</feature>
<keyword evidence="13" id="KW-0723">Serine/threonine-protein kinase</keyword>
<evidence type="ECO:0000256" key="7">
    <source>
        <dbReference type="ARBA" id="ARBA00022777"/>
    </source>
</evidence>
<dbReference type="InterPro" id="IPR050517">
    <property type="entry name" value="DDR_Repair_Kinase"/>
</dbReference>
<dbReference type="InterPro" id="IPR036940">
    <property type="entry name" value="PI3/4_kinase_cat_sf"/>
</dbReference>
<dbReference type="Pfam" id="PF11865">
    <property type="entry name" value="mTOR_dom"/>
    <property type="match status" value="1"/>
</dbReference>
<dbReference type="GO" id="GO:0031931">
    <property type="term" value="C:TORC1 complex"/>
    <property type="evidence" value="ECO:0007669"/>
    <property type="project" value="TreeGrafter"/>
</dbReference>
<dbReference type="InterPro" id="IPR036589">
    <property type="entry name" value="HCY_dom_sf"/>
</dbReference>
<dbReference type="EMBL" id="RHLD01000001">
    <property type="protein sequence ID" value="TPP49519.1"/>
    <property type="molecule type" value="Genomic_DNA"/>
</dbReference>
<dbReference type="InterPro" id="IPR026683">
    <property type="entry name" value="TOR_cat"/>
</dbReference>
<dbReference type="GO" id="GO:0044877">
    <property type="term" value="F:protein-containing complex binding"/>
    <property type="evidence" value="ECO:0007669"/>
    <property type="project" value="InterPro"/>
</dbReference>
<dbReference type="Proteomes" id="UP000318821">
    <property type="component" value="Unassembled WGS sequence"/>
</dbReference>
<dbReference type="SUPFAM" id="SSF47212">
    <property type="entry name" value="FKBP12-rapamycin-binding domain of FKBP-rapamycin-associated protein (FRAP)"/>
    <property type="match status" value="1"/>
</dbReference>
<dbReference type="SMART" id="SM01343">
    <property type="entry name" value="FATC"/>
    <property type="match status" value="1"/>
</dbReference>
<keyword evidence="6 13" id="KW-0547">Nucleotide-binding</keyword>
<dbReference type="InterPro" id="IPR024585">
    <property type="entry name" value="mTOR_dom"/>
</dbReference>
<dbReference type="GO" id="GO:0046872">
    <property type="term" value="F:metal ion binding"/>
    <property type="evidence" value="ECO:0007669"/>
    <property type="project" value="UniProtKB-KW"/>
</dbReference>
<dbReference type="PANTHER" id="PTHR11139">
    <property type="entry name" value="ATAXIA TELANGIECTASIA MUTATED ATM -RELATED"/>
    <property type="match status" value="1"/>
</dbReference>
<organism evidence="19 20">
    <name type="scientific">Leishmania donovani</name>
    <dbReference type="NCBI Taxonomy" id="5661"/>
    <lineage>
        <taxon>Eukaryota</taxon>
        <taxon>Discoba</taxon>
        <taxon>Euglenozoa</taxon>
        <taxon>Kinetoplastea</taxon>
        <taxon>Metakinetoplastina</taxon>
        <taxon>Trypanosomatida</taxon>
        <taxon>Trypanosomatidae</taxon>
        <taxon>Leishmaniinae</taxon>
        <taxon>Leishmania</taxon>
    </lineage>
</organism>
<dbReference type="VEuPathDB" id="TriTrypDB:LDHU3_36.8720"/>
<evidence type="ECO:0000256" key="11">
    <source>
        <dbReference type="ARBA" id="ARBA00048679"/>
    </source>
</evidence>
<keyword evidence="4 12" id="KW-0479">Metal-binding</keyword>
<gene>
    <name evidence="19" type="ORF">CGC20_18980</name>
</gene>
<keyword evidence="3 12" id="KW-0808">Transferase</keyword>
<evidence type="ECO:0000256" key="5">
    <source>
        <dbReference type="ARBA" id="ARBA00022737"/>
    </source>
</evidence>
<dbReference type="FunFam" id="1.20.120.150:FF:000002">
    <property type="entry name" value="Serine/threonine-protein kinase TOR"/>
    <property type="match status" value="1"/>
</dbReference>
<dbReference type="Gene3D" id="1.25.10.10">
    <property type="entry name" value="Leucine-rich Repeat Variant"/>
    <property type="match status" value="3"/>
</dbReference>
<dbReference type="PROSITE" id="PS50970">
    <property type="entry name" value="HCY"/>
    <property type="match status" value="1"/>
</dbReference>
<evidence type="ECO:0000256" key="9">
    <source>
        <dbReference type="ARBA" id="ARBA00022840"/>
    </source>
</evidence>
<dbReference type="FunFam" id="1.10.1070.11:FF:000029">
    <property type="entry name" value="Serine/threonine-protein kinase TOR"/>
    <property type="match status" value="1"/>
</dbReference>
<protein>
    <recommendedName>
        <fullName evidence="13">Serine/threonine-protein kinase TOR</fullName>
        <ecNumber evidence="13">2.7.11.1</ecNumber>
    </recommendedName>
</protein>
<dbReference type="GO" id="GO:0031932">
    <property type="term" value="C:TORC2 complex"/>
    <property type="evidence" value="ECO:0007669"/>
    <property type="project" value="TreeGrafter"/>
</dbReference>
<evidence type="ECO:0000259" key="17">
    <source>
        <dbReference type="PROSITE" id="PS51189"/>
    </source>
</evidence>
<comment type="similarity">
    <text evidence="1 13">Belongs to the PI3/PI4-kinase family.</text>
</comment>
<dbReference type="Gene3D" id="1.20.120.150">
    <property type="entry name" value="FKBP12-rapamycin binding domain"/>
    <property type="match status" value="1"/>
</dbReference>
<evidence type="ECO:0000256" key="6">
    <source>
        <dbReference type="ARBA" id="ARBA00022741"/>
    </source>
</evidence>
<dbReference type="GO" id="GO:0032259">
    <property type="term" value="P:methylation"/>
    <property type="evidence" value="ECO:0007669"/>
    <property type="project" value="UniProtKB-KW"/>
</dbReference>
<dbReference type="FunFam" id="1.25.10.10:FF:001225">
    <property type="entry name" value="Serine/threonine-protein kinase TOR"/>
    <property type="match status" value="1"/>
</dbReference>
<dbReference type="SMART" id="SM01345">
    <property type="entry name" value="Rapamycin_bind"/>
    <property type="match status" value="1"/>
</dbReference>
<feature type="domain" description="FATC" evidence="18">
    <location>
        <begin position="2581"/>
        <end position="2639"/>
    </location>
</feature>
<dbReference type="PROSITE" id="PS51190">
    <property type="entry name" value="FATC"/>
    <property type="match status" value="1"/>
</dbReference>
<comment type="caution">
    <text evidence="19">The sequence shown here is derived from an EMBL/GenBank/DDBJ whole genome shotgun (WGS) entry which is preliminary data.</text>
</comment>
<dbReference type="GO" id="GO:0106310">
    <property type="term" value="F:protein serine kinase activity"/>
    <property type="evidence" value="ECO:0007669"/>
    <property type="project" value="RHEA"/>
</dbReference>
<dbReference type="InterPro" id="IPR018936">
    <property type="entry name" value="PI3/4_kinase_CS"/>
</dbReference>
<dbReference type="PROSITE" id="PS51189">
    <property type="entry name" value="FAT"/>
    <property type="match status" value="1"/>
</dbReference>
<keyword evidence="8 12" id="KW-0862">Zinc</keyword>
<dbReference type="Pfam" id="PF08771">
    <property type="entry name" value="FRB_dom"/>
    <property type="match status" value="1"/>
</dbReference>
<evidence type="ECO:0000256" key="4">
    <source>
        <dbReference type="ARBA" id="ARBA00022723"/>
    </source>
</evidence>
<evidence type="ECO:0000256" key="14">
    <source>
        <dbReference type="SAM" id="MobiDB-lite"/>
    </source>
</evidence>
<sequence length="2908" mass="322824">MESKGGVGSSNGSGGTSSNRHPLIGQLRPIFQELESATPQTLPSIILKLEYVIEEEKDALFHRNSIKSYTANARTFPNWLNAQLRHLFEQPQTHMAGVQVLRALLPVEYVELNEMTKLFSELLVRCVLETADYNTAVEGGEVWGLLLNNGSSVVEGIIINCLQFSLALLMRGGHDEIFLREDVSHRGVDSEATVRSAMSPLVDSSRQGENAVLTDDDRFPKATKLSGCIFIQQLVRRVPSTIAPHVHNILECLRRAILDSNKLVRVSGGDALFYTLTISYRSTDPKFYSRWQNTFLEDAERSVMYGSDVVLHGCLLAFNAVLSATASREAEGRAVGFSNQGRKHILQFWTFINDNLVSTSHNSDVRAEVLNALPLLAQYDSTTFKEISVKHVRALAAAVFVGTEGKDERAMVFQVLARLFTVLPSLVVPFLDFMMKYIEASLTPQPLRDRCPEAVTCFATLSSVEPNAVRPFLRPLLGPLFAGSVTEHFARDVAKICTAFPELRSTCLSKVLEATKEQLLRMRNRPRHTSASSETDHSAIVRSLNSLGSLDFTGYSTLQFLCDAVIRYVSDPHEEVRRSAIDLCFKLALSGCSQSPCERTAVGVVIHRGREHLGLVNTVIRKLVSAAVADTESDIRLHTLEHLSTEFDYSLALQDICTALFPALHDHHQNRIAAVRLLGRLSSRNPSCILPMLRCVMVQCIMDIQLFHEPKRQEQAAVVLSAVVESAPAMARPYISSLLQDCVTRLQEENKPVPVITALLSLVGRLARYAEDDDVAVVAAIRPCVIRHILDSSSIQKKIEAIRALGDIIRTTKDVDVYETNPELLRVLLSALHGGFKETWPVRLDVLKLMGIIGAVDPVRAKEITRHLRDGGLSSSGAAAPAALQLSSSRGEEAIAQNVVKNVLGVLQLPCLSDDQCLCAVQVIANTLSLKEAASGCLTPMYRDILHTVVQQITLQAKIRENLFGVMTHIVYLYGQHIRPYLDELISTCVGFLPAAERGVLVEILCLLREMRRSLREEFSPSLSLVLPPLIQTVQADAAHSSEPVFAFLIEMGHLLDDHLHNVVPCVCEVASNPAYPVACRAAAADAIRHFARRLPRLVFHASRCVHCLCRVLKEMESHPLLFEQQPGASADAAQRRPAAELAAGGDTTASDVRSFVAVTLDAVRVVSRNLGSDFEKYTPLVFPLLDGYGQDGQDVKAFTLSTLRTSGRVVAPENAQAQEEETAARYRVNTQQLAQRRKAALEDNFAQLRSILLARDRETEEEWNLWLKQLAVELLRSSPSNAHGFAFALAQLHEPFARQMLHSAFAVCYAEMEPRTKEAVRALLGNVLRSDRVPSEVLQELLNLSEYMERLEMRFNPKEGSHSTYAGLLFDLKTLMGSSERCNLYAKALHYVEIQFYEATYEYERNVMRGQVRPLPPEEWSKLVQWCEKSIYLCNLLGLRESAEGMLKYIQRNFSFLTGKPPSELPLMMDAQLLEKLQWWSQSLRAYEKGLQAEPNKFSNMVGLMRSLDNLGDYGRLLESWKLFYPRITRKEASELAPYGAHAAWLLRCWDDMEKITAYMTDEGYVGTTAVFYRAVLATHKLQFHDAVPVIQNCRKRLDSTLSALVAESYDRAYGLFVGIQQLSELEEFAFVADNPQGLNHWQELWEKRLAAMAYEGWPGTLANHTLVIPLAQELEMWLRFVSLSRVHGRDRTSRDILFELLGKQTIAAALEQPRLPQPPIALAACQHFYDINERERAVELLETYLKKMDQAAPSLLDIGGGQASLAMCHAKLASWLFTVAKKKRQNVDAHYREYIRHHLEKATSLDSTNGTIWHTWARFNHDLVTHRSRGAASEVRRDEHVKHIVAAMDGYVRSVSCSQELEDMLGFLSLWFIHAALPQVQENAALQAEILQVSPTVWLKVLPQIIARLHSRDAVVSESVFQLLTIVAKAHPQALLYNLNVTLNSSVRGTESNTTEQMERKQAAQRLLGRIKEMHNHGRTMVKDAALVCQELVRCAVLWTELWFDELERAWFQWGRDKNAHNVFLVLQPLLEQLSHPNTLAESHFVAEFGELLGGACEYVEKAASTGNNVYMEDAWNRFKTAVKRMDEQINGMNSLALQLVSPRLMQSGKDLSLVVPGQYNEDGVYPRIASFQSTLRVMNSKQHPRRLYMTGTDGVLYKFLLKGHEDLRLDERVMQLLAFVNTLLEKHSAIQRRDCMIQVFSVTPLSENAGLVGWVDNCDTLHQLIKDYRVHSKYLSIEMNLMLSFNVDLDRLQVIQHVEPFEFALEQTEGADLANSLWMRAPSAESWLDRRTTYVCSLATMSMVGHILGLGDRHPSNLMIHSFSGRVVHIDFGDCFDVAQNRSAFPEKVPFRLTRMLVKAMEMGGIDGLFRHGCITVMGVLREEGSSILALLEAFVHDPLVSWWRDESEDGATVSAAVASAAPSSSIPSAGAAAALGHYSQRAAYAAIGESFHKSRTAFASRTPASRSLAPRGRSFRAPQTSIASSPSAPPPLVSDRSSDILSNMSVNHTSEAKKVVNRIREKLEGREFAAWQLQASASAHAADDVGVAMKGQSEEDPMTSVSLGSAASAAPMASGEDGLSVQAQVSRLISEATSNENLCAYLADPNQVVMLDGGLATELETRGCDLLDPLWSGKVLLESPQRIRDVALAYLRAGARCIITASYQITPQSLMEHRGLTEDAAVAAIEESVRIAQSVRERHLKEKPHAAPVFVAGSVGPYGAYLADGSEYRGDYVRSAEEFKEFHRLRIAALLRAGADVLAIETQPSAAEVRAIVALLQEEHPNCRAWVSFTTSRISPVEAISDGTKWADIISFLEKAPQVVAVGVNCIPMAEASAVLAHLHTLTTMPLVVYTNSGESYDTVTRTLAALAREWASHGARLVGGCCRTGPSDIAGAAAALDSAGFVV</sequence>
<evidence type="ECO:0000256" key="3">
    <source>
        <dbReference type="ARBA" id="ARBA00022679"/>
    </source>
</evidence>
<dbReference type="SUPFAM" id="SSF48371">
    <property type="entry name" value="ARM repeat"/>
    <property type="match status" value="2"/>
</dbReference>
<dbReference type="GO" id="GO:0031929">
    <property type="term" value="P:TOR signaling"/>
    <property type="evidence" value="ECO:0007669"/>
    <property type="project" value="TreeGrafter"/>
</dbReference>
<evidence type="ECO:0000259" key="18">
    <source>
        <dbReference type="PROSITE" id="PS51190"/>
    </source>
</evidence>
<feature type="region of interest" description="Disordered" evidence="14">
    <location>
        <begin position="1"/>
        <end position="22"/>
    </location>
</feature>
<evidence type="ECO:0000259" key="15">
    <source>
        <dbReference type="PROSITE" id="PS50290"/>
    </source>
</evidence>
<feature type="binding site" evidence="12">
    <location>
        <position position="2886"/>
    </location>
    <ligand>
        <name>Zn(2+)</name>
        <dbReference type="ChEBI" id="CHEBI:29105"/>
    </ligand>
</feature>
<dbReference type="SMART" id="SM01346">
    <property type="entry name" value="DUF3385"/>
    <property type="match status" value="1"/>
</dbReference>
<evidence type="ECO:0000256" key="12">
    <source>
        <dbReference type="PROSITE-ProRule" id="PRU00333"/>
    </source>
</evidence>
<comment type="cofactor">
    <cofactor evidence="12">
        <name>Zn(2+)</name>
        <dbReference type="ChEBI" id="CHEBI:29105"/>
    </cofactor>
</comment>
<comment type="catalytic activity">
    <reaction evidence="11">
        <text>L-seryl-[protein] + ATP = O-phospho-L-seryl-[protein] + ADP + H(+)</text>
        <dbReference type="Rhea" id="RHEA:17989"/>
        <dbReference type="Rhea" id="RHEA-COMP:9863"/>
        <dbReference type="Rhea" id="RHEA-COMP:11604"/>
        <dbReference type="ChEBI" id="CHEBI:15378"/>
        <dbReference type="ChEBI" id="CHEBI:29999"/>
        <dbReference type="ChEBI" id="CHEBI:30616"/>
        <dbReference type="ChEBI" id="CHEBI:83421"/>
        <dbReference type="ChEBI" id="CHEBI:456216"/>
        <dbReference type="EC" id="2.7.11.1"/>
    </reaction>
</comment>
<feature type="binding site" evidence="12">
    <location>
        <position position="2830"/>
    </location>
    <ligand>
        <name>Zn(2+)</name>
        <dbReference type="ChEBI" id="CHEBI:29105"/>
    </ligand>
</feature>
<dbReference type="InterPro" id="IPR014009">
    <property type="entry name" value="PIK_FAT"/>
</dbReference>
<keyword evidence="2 12" id="KW-0489">Methyltransferase</keyword>
<dbReference type="Gene3D" id="3.20.20.330">
    <property type="entry name" value="Homocysteine-binding-like domain"/>
    <property type="match status" value="1"/>
</dbReference>
<dbReference type="Gene3D" id="3.30.1010.10">
    <property type="entry name" value="Phosphatidylinositol 3-kinase Catalytic Subunit, Chain A, domain 4"/>
    <property type="match status" value="1"/>
</dbReference>
<dbReference type="InterPro" id="IPR011989">
    <property type="entry name" value="ARM-like"/>
</dbReference>
<evidence type="ECO:0000256" key="1">
    <source>
        <dbReference type="ARBA" id="ARBA00011031"/>
    </source>
</evidence>
<dbReference type="SUPFAM" id="SSF56112">
    <property type="entry name" value="Protein kinase-like (PK-like)"/>
    <property type="match status" value="1"/>
</dbReference>
<dbReference type="Pfam" id="PF02260">
    <property type="entry name" value="FATC"/>
    <property type="match status" value="1"/>
</dbReference>
<dbReference type="InterPro" id="IPR000403">
    <property type="entry name" value="PI3/4_kinase_cat_dom"/>
</dbReference>
<dbReference type="EC" id="2.7.11.1" evidence="13"/>
<feature type="compositionally biased region" description="Gly residues" evidence="14">
    <location>
        <begin position="1"/>
        <end position="15"/>
    </location>
</feature>
<dbReference type="Pfam" id="PF02259">
    <property type="entry name" value="FAT"/>
    <property type="match status" value="1"/>
</dbReference>
<feature type="domain" description="FAT" evidence="17">
    <location>
        <begin position="1375"/>
        <end position="1947"/>
    </location>
</feature>
<dbReference type="FunFam" id="3.20.20.330:FF:000002">
    <property type="entry name" value="Homocysteine S-methyltransferase"/>
    <property type="match status" value="1"/>
</dbReference>
<feature type="binding site" evidence="12">
    <location>
        <position position="2887"/>
    </location>
    <ligand>
        <name>Zn(2+)</name>
        <dbReference type="ChEBI" id="CHEBI:29105"/>
    </ligand>
</feature>
<dbReference type="Pfam" id="PF00454">
    <property type="entry name" value="PI3_PI4_kinase"/>
    <property type="match status" value="1"/>
</dbReference>
<reference evidence="20" key="1">
    <citation type="submission" date="2019-02" db="EMBL/GenBank/DDBJ databases">
        <title>FDA dAtabase for Regulatory Grade micrObial Sequences (FDA-ARGOS): Supporting development and validation of Infectious Disease Dx tests.</title>
        <authorList>
            <person name="Duncan R."/>
            <person name="Fisher C."/>
            <person name="Tallon L."/>
            <person name="Sadzewicz L."/>
            <person name="Sengamalay N."/>
            <person name="Ott S."/>
            <person name="Godinez A."/>
            <person name="Nagaraj S."/>
            <person name="Vavikolanu K."/>
            <person name="Vyas G."/>
            <person name="Nadendla S."/>
            <person name="Aluvathingal J."/>
            <person name="Sichtig H."/>
        </authorList>
    </citation>
    <scope>NUCLEOTIDE SEQUENCE [LARGE SCALE GENOMIC DNA]</scope>
    <source>
        <strain evidence="20">FDAARGOS_360</strain>
    </source>
</reference>
<dbReference type="Gene3D" id="1.10.1070.11">
    <property type="entry name" value="Phosphatidylinositol 3-/4-kinase, catalytic domain"/>
    <property type="match status" value="1"/>
</dbReference>
<dbReference type="InterPro" id="IPR003151">
    <property type="entry name" value="PIK-rel_kinase_FAT"/>
</dbReference>
<evidence type="ECO:0000256" key="8">
    <source>
        <dbReference type="ARBA" id="ARBA00022833"/>
    </source>
</evidence>
<dbReference type="CDD" id="cd05169">
    <property type="entry name" value="PIKKc_TOR"/>
    <property type="match status" value="1"/>
</dbReference>
<keyword evidence="7 13" id="KW-0418">Kinase</keyword>
<dbReference type="PROSITE" id="PS00916">
    <property type="entry name" value="PI3_4_KINASE_2"/>
    <property type="match status" value="1"/>
</dbReference>
<dbReference type="NCBIfam" id="NF007020">
    <property type="entry name" value="PRK09485.1"/>
    <property type="match status" value="1"/>
</dbReference>
<dbReference type="GO" id="GO:0004674">
    <property type="term" value="F:protein serine/threonine kinase activity"/>
    <property type="evidence" value="ECO:0007669"/>
    <property type="project" value="UniProtKB-KW"/>
</dbReference>
<dbReference type="PANTHER" id="PTHR11139:SF9">
    <property type="entry name" value="SERINE_THREONINE-PROTEIN KINASE MTOR"/>
    <property type="match status" value="1"/>
</dbReference>
<dbReference type="GO" id="GO:0005634">
    <property type="term" value="C:nucleus"/>
    <property type="evidence" value="ECO:0007669"/>
    <property type="project" value="TreeGrafter"/>
</dbReference>
<dbReference type="VEuPathDB" id="TriTrypDB:LdBPK_366580.1"/>
<dbReference type="InterPro" id="IPR003726">
    <property type="entry name" value="HCY_dom"/>
</dbReference>
<evidence type="ECO:0000313" key="20">
    <source>
        <dbReference type="Proteomes" id="UP000318821"/>
    </source>
</evidence>
<dbReference type="Pfam" id="PF23593">
    <property type="entry name" value="HEAT_ATR"/>
    <property type="match status" value="1"/>
</dbReference>
<dbReference type="InterPro" id="IPR009076">
    <property type="entry name" value="FRB_dom"/>
</dbReference>
<feature type="compositionally biased region" description="Low complexity" evidence="14">
    <location>
        <begin position="2481"/>
        <end position="2490"/>
    </location>
</feature>
<dbReference type="PROSITE" id="PS50290">
    <property type="entry name" value="PI3_4_KINASE_3"/>
    <property type="match status" value="1"/>
</dbReference>
<dbReference type="InterPro" id="IPR011009">
    <property type="entry name" value="Kinase-like_dom_sf"/>
</dbReference>
<dbReference type="InterPro" id="IPR057564">
    <property type="entry name" value="HEAT_ATR"/>
</dbReference>
<keyword evidence="5" id="KW-0677">Repeat</keyword>
<evidence type="ECO:0000313" key="19">
    <source>
        <dbReference type="EMBL" id="TPP49519.1"/>
    </source>
</evidence>
<dbReference type="GO" id="GO:0005524">
    <property type="term" value="F:ATP binding"/>
    <property type="evidence" value="ECO:0007669"/>
    <property type="project" value="UniProtKB-KW"/>
</dbReference>
<comment type="catalytic activity">
    <reaction evidence="10 13">
        <text>L-threonyl-[protein] + ATP = O-phospho-L-threonyl-[protein] + ADP + H(+)</text>
        <dbReference type="Rhea" id="RHEA:46608"/>
        <dbReference type="Rhea" id="RHEA-COMP:11060"/>
        <dbReference type="Rhea" id="RHEA-COMP:11605"/>
        <dbReference type="ChEBI" id="CHEBI:15378"/>
        <dbReference type="ChEBI" id="CHEBI:30013"/>
        <dbReference type="ChEBI" id="CHEBI:30616"/>
        <dbReference type="ChEBI" id="CHEBI:61977"/>
        <dbReference type="ChEBI" id="CHEBI:456216"/>
        <dbReference type="EC" id="2.7.11.1"/>
    </reaction>
</comment>
<dbReference type="InterPro" id="IPR003152">
    <property type="entry name" value="FATC_dom"/>
</dbReference>
<dbReference type="FunFam" id="3.30.1010.10:FF:000034">
    <property type="entry name" value="Serine/threonine-protein kinase TOR"/>
    <property type="match status" value="1"/>
</dbReference>
<evidence type="ECO:0000256" key="2">
    <source>
        <dbReference type="ARBA" id="ARBA00022603"/>
    </source>
</evidence>
<feature type="domain" description="Hcy-binding" evidence="16">
    <location>
        <begin position="2601"/>
        <end position="2901"/>
    </location>
</feature>
<dbReference type="SMART" id="SM00146">
    <property type="entry name" value="PI3Kc"/>
    <property type="match status" value="1"/>
</dbReference>
<feature type="region of interest" description="Disordered" evidence="14">
    <location>
        <begin position="2462"/>
        <end position="2502"/>
    </location>
</feature>
<dbReference type="GO" id="GO:0016242">
    <property type="term" value="P:negative regulation of macroautophagy"/>
    <property type="evidence" value="ECO:0007669"/>
    <property type="project" value="TreeGrafter"/>
</dbReference>
<dbReference type="FunFam" id="1.25.10.10:FF:000965">
    <property type="entry name" value="Serine/threonine-protein kinase TOR"/>
    <property type="match status" value="1"/>
</dbReference>
<dbReference type="Pfam" id="PF02574">
    <property type="entry name" value="S-methyl_trans"/>
    <property type="match status" value="1"/>
</dbReference>
<evidence type="ECO:0000259" key="16">
    <source>
        <dbReference type="PROSITE" id="PS50970"/>
    </source>
</evidence>
<dbReference type="InterPro" id="IPR036738">
    <property type="entry name" value="FRB_sf"/>
</dbReference>
<name>A0A504XPT0_LEIDO</name>
<evidence type="ECO:0000256" key="10">
    <source>
        <dbReference type="ARBA" id="ARBA00047899"/>
    </source>
</evidence>
<dbReference type="InterPro" id="IPR016024">
    <property type="entry name" value="ARM-type_fold"/>
</dbReference>
<accession>A0A504XPT0</accession>
<evidence type="ECO:0000256" key="13">
    <source>
        <dbReference type="RuleBase" id="RU364109"/>
    </source>
</evidence>
<dbReference type="GO" id="GO:0008168">
    <property type="term" value="F:methyltransferase activity"/>
    <property type="evidence" value="ECO:0007669"/>
    <property type="project" value="UniProtKB-UniRule"/>
</dbReference>
<dbReference type="SUPFAM" id="SSF82282">
    <property type="entry name" value="Homocysteine S-methyltransferase"/>
    <property type="match status" value="1"/>
</dbReference>
<keyword evidence="9 13" id="KW-0067">ATP-binding</keyword>